<dbReference type="InterPro" id="IPR011877">
    <property type="entry name" value="Ribokinase"/>
</dbReference>
<comment type="subunit">
    <text evidence="9">Homodimer.</text>
</comment>
<feature type="site" description="Important for substrate specificity" evidence="9">
    <location>
        <position position="10"/>
    </location>
</feature>
<sequence length="315" mass="32899">MGVIVVGSFMYDLMVEAPRRPELGETLRGTAFRRSVGGKGFNQAVASARAGARTEMVGMLGEDPFGAEFRSVMDAEGIISEHVTSCVEGHSGTGVGMPVVYPDGNNSIIIIPRANEEMGVPEIEDAAESIENADVLLMQLEIPNDAVLRAAEIGHRAGTKVVLNPAPFRDLPPRIWALVDLFTPNEGELRAFCRSLGLGGEGPIDDLAKAFAGRLDVEVVVTLGDAGLLRVKPAGAVEHIRGHRVHAVDTVGAGDTFCGALCAQLAQGIDLSQALEFANAAAALSVTRAGSGTSSPSVEDVQSILINGFPEVASC</sequence>
<dbReference type="GO" id="GO:0046872">
    <property type="term" value="F:metal ion binding"/>
    <property type="evidence" value="ECO:0007669"/>
    <property type="project" value="UniProtKB-KW"/>
</dbReference>
<dbReference type="UniPathway" id="UPA00916">
    <property type="reaction ID" value="UER00889"/>
</dbReference>
<comment type="cofactor">
    <cofactor evidence="9">
        <name>Mg(2+)</name>
        <dbReference type="ChEBI" id="CHEBI:18420"/>
    </cofactor>
</comment>
<dbReference type="AlphaFoldDB" id="A0A542ZQE8"/>
<dbReference type="RefSeq" id="WP_142093299.1">
    <property type="nucleotide sequence ID" value="NZ_BAAAMD010000001.1"/>
</dbReference>
<dbReference type="PRINTS" id="PR00990">
    <property type="entry name" value="RIBOKINASE"/>
</dbReference>
<dbReference type="OrthoDB" id="9775849at2"/>
<feature type="binding site" evidence="9">
    <location>
        <position position="255"/>
    </location>
    <ligand>
        <name>substrate</name>
    </ligand>
</feature>
<evidence type="ECO:0000256" key="1">
    <source>
        <dbReference type="ARBA" id="ARBA00022679"/>
    </source>
</evidence>
<feature type="binding site" evidence="9">
    <location>
        <position position="185"/>
    </location>
    <ligand>
        <name>ATP</name>
        <dbReference type="ChEBI" id="CHEBI:30616"/>
    </ligand>
</feature>
<dbReference type="SUPFAM" id="SSF53613">
    <property type="entry name" value="Ribokinase-like"/>
    <property type="match status" value="1"/>
</dbReference>
<feature type="binding site" evidence="9">
    <location>
        <position position="288"/>
    </location>
    <ligand>
        <name>K(+)</name>
        <dbReference type="ChEBI" id="CHEBI:29103"/>
    </ligand>
</feature>
<feature type="binding site" evidence="9">
    <location>
        <position position="249"/>
    </location>
    <ligand>
        <name>K(+)</name>
        <dbReference type="ChEBI" id="CHEBI:29103"/>
    </ligand>
</feature>
<feature type="domain" description="Carbohydrate kinase PfkB" evidence="10">
    <location>
        <begin position="3"/>
        <end position="296"/>
    </location>
</feature>
<keyword evidence="9" id="KW-0963">Cytoplasm</keyword>
<keyword evidence="1 9" id="KW-0808">Transferase</keyword>
<feature type="binding site" evidence="9">
    <location>
        <begin position="38"/>
        <end position="42"/>
    </location>
    <ligand>
        <name>substrate</name>
    </ligand>
</feature>
<feature type="binding site" evidence="9">
    <location>
        <position position="251"/>
    </location>
    <ligand>
        <name>K(+)</name>
        <dbReference type="ChEBI" id="CHEBI:29103"/>
    </ligand>
</feature>
<evidence type="ECO:0000256" key="3">
    <source>
        <dbReference type="ARBA" id="ARBA00022741"/>
    </source>
</evidence>
<dbReference type="InterPro" id="IPR011611">
    <property type="entry name" value="PfkB_dom"/>
</dbReference>
<dbReference type="PANTHER" id="PTHR10584">
    <property type="entry name" value="SUGAR KINASE"/>
    <property type="match status" value="1"/>
</dbReference>
<feature type="binding site" evidence="9">
    <location>
        <position position="290"/>
    </location>
    <ligand>
        <name>K(+)</name>
        <dbReference type="ChEBI" id="CHEBI:29103"/>
    </ligand>
</feature>
<evidence type="ECO:0000256" key="9">
    <source>
        <dbReference type="HAMAP-Rule" id="MF_01987"/>
    </source>
</evidence>
<dbReference type="GO" id="GO:0004747">
    <property type="term" value="F:ribokinase activity"/>
    <property type="evidence" value="ECO:0007669"/>
    <property type="project" value="InterPro"/>
</dbReference>
<dbReference type="Gene3D" id="3.40.1190.20">
    <property type="match status" value="1"/>
</dbReference>
<keyword evidence="8 9" id="KW-0119">Carbohydrate metabolism</keyword>
<comment type="subcellular location">
    <subcellularLocation>
        <location evidence="9">Cytoplasm</location>
    </subcellularLocation>
</comment>
<evidence type="ECO:0000256" key="6">
    <source>
        <dbReference type="ARBA" id="ARBA00022842"/>
    </source>
</evidence>
<proteinExistence type="inferred from homology"/>
<accession>A0A542ZQE8</accession>
<keyword evidence="4 9" id="KW-0418">Kinase</keyword>
<comment type="similarity">
    <text evidence="9">Belongs to the carbohydrate kinase PfkB family. Deoxyribokinase subfamily.</text>
</comment>
<comment type="caution">
    <text evidence="11">The sequence shown here is derived from an EMBL/GenBank/DDBJ whole genome shotgun (WGS) entry which is preliminary data.</text>
</comment>
<dbReference type="PANTHER" id="PTHR10584:SF166">
    <property type="entry name" value="RIBOKINASE"/>
    <property type="match status" value="1"/>
</dbReference>
<dbReference type="EC" id="2.7.1.229" evidence="9"/>
<feature type="binding site" evidence="9">
    <location>
        <position position="294"/>
    </location>
    <ligand>
        <name>K(+)</name>
        <dbReference type="ChEBI" id="CHEBI:29103"/>
    </ligand>
</feature>
<feature type="binding site" evidence="9">
    <location>
        <begin position="10"/>
        <end position="12"/>
    </location>
    <ligand>
        <name>substrate</name>
    </ligand>
</feature>
<evidence type="ECO:0000313" key="12">
    <source>
        <dbReference type="Proteomes" id="UP000316196"/>
    </source>
</evidence>
<keyword evidence="2 9" id="KW-0479">Metal-binding</keyword>
<keyword evidence="3 9" id="KW-0547">Nucleotide-binding</keyword>
<evidence type="ECO:0000256" key="5">
    <source>
        <dbReference type="ARBA" id="ARBA00022840"/>
    </source>
</evidence>
<dbReference type="CDD" id="cd01174">
    <property type="entry name" value="ribokinase"/>
    <property type="match status" value="1"/>
</dbReference>
<dbReference type="Pfam" id="PF00294">
    <property type="entry name" value="PfkB"/>
    <property type="match status" value="1"/>
</dbReference>
<feature type="binding site" evidence="9">
    <location>
        <begin position="254"/>
        <end position="255"/>
    </location>
    <ligand>
        <name>ATP</name>
        <dbReference type="ChEBI" id="CHEBI:30616"/>
    </ligand>
</feature>
<keyword evidence="12" id="KW-1185">Reference proteome</keyword>
<evidence type="ECO:0000259" key="10">
    <source>
        <dbReference type="Pfam" id="PF00294"/>
    </source>
</evidence>
<evidence type="ECO:0000313" key="11">
    <source>
        <dbReference type="EMBL" id="TQL62581.1"/>
    </source>
</evidence>
<organism evidence="11 12">
    <name type="scientific">Propioniferax innocua</name>
    <dbReference type="NCBI Taxonomy" id="1753"/>
    <lineage>
        <taxon>Bacteria</taxon>
        <taxon>Bacillati</taxon>
        <taxon>Actinomycetota</taxon>
        <taxon>Actinomycetes</taxon>
        <taxon>Propionibacteriales</taxon>
        <taxon>Propionibacteriaceae</taxon>
        <taxon>Propioniferax</taxon>
    </lineage>
</organism>
<comment type="catalytic activity">
    <reaction evidence="9">
        <text>2-deoxy-D-ribose + ATP = 2-deoxy-D-ribose 5-phosphate + ADP + H(+)</text>
        <dbReference type="Rhea" id="RHEA:30871"/>
        <dbReference type="ChEBI" id="CHEBI:15378"/>
        <dbReference type="ChEBI" id="CHEBI:30616"/>
        <dbReference type="ChEBI" id="CHEBI:62877"/>
        <dbReference type="ChEBI" id="CHEBI:90761"/>
        <dbReference type="ChEBI" id="CHEBI:456216"/>
        <dbReference type="EC" id="2.7.1.229"/>
    </reaction>
</comment>
<comment type="function">
    <text evidence="9">Catalyzes the ATP-dependent phosphorylation of 2-deoxy-D-ribose to 2-deoxy-D-ribose 5-phosphate (dRib-5P), allowing the use of deoxyribose as the sole carbon source.</text>
</comment>
<keyword evidence="5 9" id="KW-0067">ATP-binding</keyword>
<dbReference type="InterPro" id="IPR002139">
    <property type="entry name" value="Ribo/fructo_kinase"/>
</dbReference>
<evidence type="ECO:0000256" key="8">
    <source>
        <dbReference type="ARBA" id="ARBA00023277"/>
    </source>
</evidence>
<dbReference type="GO" id="GO:0019303">
    <property type="term" value="P:D-ribose catabolic process"/>
    <property type="evidence" value="ECO:0007669"/>
    <property type="project" value="UniProtKB-UniPathway"/>
</dbReference>
<evidence type="ECO:0000256" key="7">
    <source>
        <dbReference type="ARBA" id="ARBA00022958"/>
    </source>
</evidence>
<protein>
    <recommendedName>
        <fullName evidence="9">Deoxyribokinase</fullName>
        <shortName evidence="9">dRK</shortName>
        <ecNumber evidence="9">2.7.1.229</ecNumber>
    </recommendedName>
    <alternativeName>
        <fullName evidence="9">ATP:2-deoxy-D-ribose 5-phosphotransferase</fullName>
    </alternativeName>
</protein>
<keyword evidence="6 9" id="KW-0460">Magnesium</keyword>
<feature type="active site" description="Proton acceptor" evidence="9">
    <location>
        <position position="255"/>
    </location>
</feature>
<evidence type="ECO:0000256" key="2">
    <source>
        <dbReference type="ARBA" id="ARBA00022723"/>
    </source>
</evidence>
<dbReference type="EMBL" id="VFOR01000001">
    <property type="protein sequence ID" value="TQL62581.1"/>
    <property type="molecule type" value="Genomic_DNA"/>
</dbReference>
<feature type="binding site" evidence="9">
    <location>
        <position position="285"/>
    </location>
    <ligand>
        <name>K(+)</name>
        <dbReference type="ChEBI" id="CHEBI:29103"/>
    </ligand>
</feature>
<feature type="binding site" evidence="9">
    <location>
        <position position="141"/>
    </location>
    <ligand>
        <name>substrate</name>
    </ligand>
</feature>
<reference evidence="11 12" key="1">
    <citation type="submission" date="2019-06" db="EMBL/GenBank/DDBJ databases">
        <title>Sequencing the genomes of 1000 actinobacteria strains.</title>
        <authorList>
            <person name="Klenk H.-P."/>
        </authorList>
    </citation>
    <scope>NUCLEOTIDE SEQUENCE [LARGE SCALE GENOMIC DNA]</scope>
    <source>
        <strain evidence="11 12">DSM 8251</strain>
    </source>
</reference>
<evidence type="ECO:0000256" key="4">
    <source>
        <dbReference type="ARBA" id="ARBA00022777"/>
    </source>
</evidence>
<dbReference type="Proteomes" id="UP000316196">
    <property type="component" value="Unassembled WGS sequence"/>
</dbReference>
<dbReference type="InterPro" id="IPR029056">
    <property type="entry name" value="Ribokinase-like"/>
</dbReference>
<feature type="binding site" evidence="9">
    <location>
        <begin position="222"/>
        <end position="227"/>
    </location>
    <ligand>
        <name>ATP</name>
        <dbReference type="ChEBI" id="CHEBI:30616"/>
    </ligand>
</feature>
<gene>
    <name evidence="9" type="primary">deoK</name>
    <name evidence="11" type="ORF">FB460_0365</name>
</gene>
<keyword evidence="7 9" id="KW-0630">Potassium</keyword>
<feature type="binding site" evidence="9">
    <location>
        <position position="279"/>
    </location>
    <ligand>
        <name>ATP</name>
        <dbReference type="ChEBI" id="CHEBI:30616"/>
    </ligand>
</feature>
<dbReference type="GO" id="GO:0005829">
    <property type="term" value="C:cytosol"/>
    <property type="evidence" value="ECO:0007669"/>
    <property type="project" value="TreeGrafter"/>
</dbReference>
<name>A0A542ZQE8_9ACTN</name>
<dbReference type="HAMAP" id="MF_01987">
    <property type="entry name" value="Ribokinase"/>
    <property type="match status" value="1"/>
</dbReference>
<dbReference type="GO" id="GO:0005524">
    <property type="term" value="F:ATP binding"/>
    <property type="evidence" value="ECO:0007669"/>
    <property type="project" value="UniProtKB-UniRule"/>
</dbReference>